<dbReference type="Gene3D" id="3.40.50.1000">
    <property type="entry name" value="HAD superfamily/HAD-like"/>
    <property type="match status" value="1"/>
</dbReference>
<name>A0A951U609_9CYAN</name>
<organism evidence="2 3">
    <name type="scientific">Pegethrix bostrychoides GSE-TBD4-15B</name>
    <dbReference type="NCBI Taxonomy" id="2839662"/>
    <lineage>
        <taxon>Bacteria</taxon>
        <taxon>Bacillati</taxon>
        <taxon>Cyanobacteriota</taxon>
        <taxon>Cyanophyceae</taxon>
        <taxon>Oculatellales</taxon>
        <taxon>Oculatellaceae</taxon>
        <taxon>Pegethrix</taxon>
    </lineage>
</organism>
<reference evidence="2" key="2">
    <citation type="journal article" date="2022" name="Microbiol. Resour. Announc.">
        <title>Metagenome Sequencing to Explore Phylogenomics of Terrestrial Cyanobacteria.</title>
        <authorList>
            <person name="Ward R.D."/>
            <person name="Stajich J.E."/>
            <person name="Johansen J.R."/>
            <person name="Huntemann M."/>
            <person name="Clum A."/>
            <person name="Foster B."/>
            <person name="Foster B."/>
            <person name="Roux S."/>
            <person name="Palaniappan K."/>
            <person name="Varghese N."/>
            <person name="Mukherjee S."/>
            <person name="Reddy T.B.K."/>
            <person name="Daum C."/>
            <person name="Copeland A."/>
            <person name="Chen I.A."/>
            <person name="Ivanova N.N."/>
            <person name="Kyrpides N.C."/>
            <person name="Shapiro N."/>
            <person name="Eloe-Fadrosh E.A."/>
            <person name="Pietrasiak N."/>
        </authorList>
    </citation>
    <scope>NUCLEOTIDE SEQUENCE</scope>
    <source>
        <strain evidence="2">GSE-TBD4-15B</strain>
    </source>
</reference>
<evidence type="ECO:0000256" key="1">
    <source>
        <dbReference type="ARBA" id="ARBA00022801"/>
    </source>
</evidence>
<dbReference type="GO" id="GO:0019120">
    <property type="term" value="F:hydrolase activity, acting on acid halide bonds, in C-halide compounds"/>
    <property type="evidence" value="ECO:0007669"/>
    <property type="project" value="InterPro"/>
</dbReference>
<keyword evidence="1" id="KW-0378">Hydrolase</keyword>
<dbReference type="NCBIfam" id="TIGR01428">
    <property type="entry name" value="HAD_type_II"/>
    <property type="match status" value="1"/>
</dbReference>
<dbReference type="Pfam" id="PF00702">
    <property type="entry name" value="Hydrolase"/>
    <property type="match status" value="1"/>
</dbReference>
<dbReference type="SUPFAM" id="SSF56784">
    <property type="entry name" value="HAD-like"/>
    <property type="match status" value="1"/>
</dbReference>
<dbReference type="InterPro" id="IPR006439">
    <property type="entry name" value="HAD-SF_hydro_IA"/>
</dbReference>
<evidence type="ECO:0000313" key="2">
    <source>
        <dbReference type="EMBL" id="MBW4467338.1"/>
    </source>
</evidence>
<evidence type="ECO:0000313" key="3">
    <source>
        <dbReference type="Proteomes" id="UP000707356"/>
    </source>
</evidence>
<dbReference type="InterPro" id="IPR036412">
    <property type="entry name" value="HAD-like_sf"/>
</dbReference>
<dbReference type="PRINTS" id="PR00413">
    <property type="entry name" value="HADHALOGNASE"/>
</dbReference>
<sequence>MLDFKRYKVLTFDCYGTLIDWESGILNALRPLLTAHQIQLADDQILTEYAAIEAELEAGAYRPYRQILEGVVEQFGQRFNFQPEPEETAALPDSIQNWLPFEDTVAALRQLQQQYRLVILSNVDDALFAGSAKHLQVAFDDVITAEQIGSYKPALQNFQVMMQRVGLPQDQILHVAQSVHHDIQPASSLGLSTVWVNRRQSQAGAGATPVAEAEADLTIPDLQTLATLTSSVRR</sequence>
<proteinExistence type="predicted"/>
<dbReference type="PANTHER" id="PTHR43316:SF9">
    <property type="entry name" value="ACID DEHALOGENASE, PUTATIVE (AFU_ORTHOLOGUE AFUA_6G14460)-RELATED"/>
    <property type="match status" value="1"/>
</dbReference>
<dbReference type="InterPro" id="IPR051540">
    <property type="entry name" value="S-2-haloacid_dehalogenase"/>
</dbReference>
<dbReference type="SFLD" id="SFLDG01129">
    <property type="entry name" value="C1.5:_HAD__Beta-PGM__Phosphata"/>
    <property type="match status" value="1"/>
</dbReference>
<protein>
    <submittedName>
        <fullName evidence="2">Haloacid dehalogenase type II</fullName>
    </submittedName>
</protein>
<reference evidence="2" key="1">
    <citation type="submission" date="2021-05" db="EMBL/GenBank/DDBJ databases">
        <authorList>
            <person name="Pietrasiak N."/>
            <person name="Ward R."/>
            <person name="Stajich J.E."/>
            <person name="Kurbessoian T."/>
        </authorList>
    </citation>
    <scope>NUCLEOTIDE SEQUENCE</scope>
    <source>
        <strain evidence="2">GSE-TBD4-15B</strain>
    </source>
</reference>
<dbReference type="SFLD" id="SFLDS00003">
    <property type="entry name" value="Haloacid_Dehalogenase"/>
    <property type="match status" value="1"/>
</dbReference>
<dbReference type="Proteomes" id="UP000707356">
    <property type="component" value="Unassembled WGS sequence"/>
</dbReference>
<dbReference type="CDD" id="cd02588">
    <property type="entry name" value="HAD_L2-DEX"/>
    <property type="match status" value="1"/>
</dbReference>
<dbReference type="NCBIfam" id="TIGR01493">
    <property type="entry name" value="HAD-SF-IA-v2"/>
    <property type="match status" value="1"/>
</dbReference>
<dbReference type="EMBL" id="JAHHHV010000075">
    <property type="protein sequence ID" value="MBW4467338.1"/>
    <property type="molecule type" value="Genomic_DNA"/>
</dbReference>
<dbReference type="InterPro" id="IPR006328">
    <property type="entry name" value="2-HAD"/>
</dbReference>
<dbReference type="AlphaFoldDB" id="A0A951U609"/>
<gene>
    <name evidence="2" type="ORF">KME07_18075</name>
</gene>
<comment type="caution">
    <text evidence="2">The sequence shown here is derived from an EMBL/GenBank/DDBJ whole genome shotgun (WGS) entry which is preliminary data.</text>
</comment>
<dbReference type="PANTHER" id="PTHR43316">
    <property type="entry name" value="HYDROLASE, HALOACID DELAHOGENASE-RELATED"/>
    <property type="match status" value="1"/>
</dbReference>
<accession>A0A951U609</accession>
<dbReference type="InterPro" id="IPR023214">
    <property type="entry name" value="HAD_sf"/>
</dbReference>
<dbReference type="Gene3D" id="1.10.150.750">
    <property type="match status" value="1"/>
</dbReference>